<gene>
    <name evidence="2" type="ORF">BHE75_00673</name>
</gene>
<dbReference type="OrthoDB" id="9815800at2"/>
<dbReference type="Pfam" id="PF20084">
    <property type="entry name" value="TrbK"/>
    <property type="match status" value="1"/>
</dbReference>
<evidence type="ECO:0000313" key="2">
    <source>
        <dbReference type="EMBL" id="OHT18699.1"/>
    </source>
</evidence>
<name>A0A1S1H903_9SPHN</name>
<dbReference type="EMBL" id="MIPT01000001">
    <property type="protein sequence ID" value="OHT18699.1"/>
    <property type="molecule type" value="Genomic_DNA"/>
</dbReference>
<dbReference type="NCBIfam" id="TIGR04360">
    <property type="entry name" value="other_trbK"/>
    <property type="match status" value="1"/>
</dbReference>
<dbReference type="Proteomes" id="UP000179467">
    <property type="component" value="Unassembled WGS sequence"/>
</dbReference>
<proteinExistence type="predicted"/>
<dbReference type="AlphaFoldDB" id="A0A1S1H903"/>
<evidence type="ECO:0008006" key="4">
    <source>
        <dbReference type="Google" id="ProtNLM"/>
    </source>
</evidence>
<accession>A0A1S1H903</accession>
<evidence type="ECO:0000313" key="3">
    <source>
        <dbReference type="Proteomes" id="UP000179467"/>
    </source>
</evidence>
<sequence length="132" mass="14020">MSRNAKIAGVAALGGIMLAVAVVASREPQGLPREAVLPAREQGEQQKRLARELERCATLTMPDSGCEQAWAEKRRRFFGKDADAPAPGEHPALPAAYDSTNDDSDGNRANEAIRPELPGPFVPADQAGSGTR</sequence>
<protein>
    <recommendedName>
        <fullName evidence="4">Conjugative transfer region protein TrbK</fullName>
    </recommendedName>
</protein>
<feature type="compositionally biased region" description="Basic and acidic residues" evidence="1">
    <location>
        <begin position="105"/>
        <end position="114"/>
    </location>
</feature>
<keyword evidence="3" id="KW-1185">Reference proteome</keyword>
<dbReference type="InterPro" id="IPR027587">
    <property type="entry name" value="TrbK"/>
</dbReference>
<dbReference type="RefSeq" id="WP_070932403.1">
    <property type="nucleotide sequence ID" value="NZ_MIPT01000001.1"/>
</dbReference>
<feature type="region of interest" description="Disordered" evidence="1">
    <location>
        <begin position="80"/>
        <end position="132"/>
    </location>
</feature>
<organism evidence="2 3">
    <name type="scientific">Edaphosphingomonas haloaromaticamans</name>
    <dbReference type="NCBI Taxonomy" id="653954"/>
    <lineage>
        <taxon>Bacteria</taxon>
        <taxon>Pseudomonadati</taxon>
        <taxon>Pseudomonadota</taxon>
        <taxon>Alphaproteobacteria</taxon>
        <taxon>Sphingomonadales</taxon>
        <taxon>Rhizorhabdaceae</taxon>
        <taxon>Edaphosphingomonas</taxon>
    </lineage>
</organism>
<reference evidence="2 3" key="1">
    <citation type="submission" date="2016-09" db="EMBL/GenBank/DDBJ databases">
        <title>Metabolic pathway, cell adaptation mechanisms and a novel monoxygenase revealed through proteogenomic-transcription analysis of a Sphingomonas haloaromaticamans strain degrading the fungicide ortho-phenylphenol.</title>
        <authorList>
            <person name="Perruchon C."/>
            <person name="Papadopoulou E.S."/>
            <person name="Rousidou C."/>
            <person name="Vasileiadis S."/>
            <person name="Tanou G."/>
            <person name="Amoutzias G."/>
            <person name="Molassiotis A."/>
            <person name="Karpouzas D.G."/>
        </authorList>
    </citation>
    <scope>NUCLEOTIDE SEQUENCE [LARGE SCALE GENOMIC DNA]</scope>
    <source>
        <strain evidence="2 3">P3</strain>
    </source>
</reference>
<evidence type="ECO:0000256" key="1">
    <source>
        <dbReference type="SAM" id="MobiDB-lite"/>
    </source>
</evidence>
<comment type="caution">
    <text evidence="2">The sequence shown here is derived from an EMBL/GenBank/DDBJ whole genome shotgun (WGS) entry which is preliminary data.</text>
</comment>